<dbReference type="InterPro" id="IPR029061">
    <property type="entry name" value="THDP-binding"/>
</dbReference>
<dbReference type="Gene3D" id="3.40.50.970">
    <property type="match status" value="1"/>
</dbReference>
<dbReference type="GO" id="GO:0004739">
    <property type="term" value="F:pyruvate dehydrogenase (acetyl-transferring) activity"/>
    <property type="evidence" value="ECO:0007669"/>
    <property type="project" value="TreeGrafter"/>
</dbReference>
<evidence type="ECO:0000313" key="6">
    <source>
        <dbReference type="Proteomes" id="UP000321685"/>
    </source>
</evidence>
<name>A0A511DAH5_9PSEU</name>
<dbReference type="OrthoDB" id="9766715at2"/>
<dbReference type="RefSeq" id="WP_147102521.1">
    <property type="nucleotide sequence ID" value="NZ_BJVJ01000004.1"/>
</dbReference>
<evidence type="ECO:0000256" key="1">
    <source>
        <dbReference type="ARBA" id="ARBA00001964"/>
    </source>
</evidence>
<reference evidence="5 6" key="1">
    <citation type="submission" date="2019-07" db="EMBL/GenBank/DDBJ databases">
        <title>Whole genome shotgun sequence of Pseudonocardia sulfidoxydans NBRC 16205.</title>
        <authorList>
            <person name="Hosoyama A."/>
            <person name="Uohara A."/>
            <person name="Ohji S."/>
            <person name="Ichikawa N."/>
        </authorList>
    </citation>
    <scope>NUCLEOTIDE SEQUENCE [LARGE SCALE GENOMIC DNA]</scope>
    <source>
        <strain evidence="5 6">NBRC 16205</strain>
    </source>
</reference>
<dbReference type="Pfam" id="PF00676">
    <property type="entry name" value="E1_dh"/>
    <property type="match status" value="1"/>
</dbReference>
<dbReference type="GO" id="GO:0000287">
    <property type="term" value="F:magnesium ion binding"/>
    <property type="evidence" value="ECO:0007669"/>
    <property type="project" value="UniProtKB-ARBA"/>
</dbReference>
<dbReference type="SUPFAM" id="SSF52518">
    <property type="entry name" value="Thiamin diphosphate-binding fold (THDP-binding)"/>
    <property type="match status" value="1"/>
</dbReference>
<dbReference type="InterPro" id="IPR050642">
    <property type="entry name" value="PDH_E1_Alpha_Subunit"/>
</dbReference>
<evidence type="ECO:0000256" key="2">
    <source>
        <dbReference type="ARBA" id="ARBA00023002"/>
    </source>
</evidence>
<dbReference type="PANTHER" id="PTHR11516:SF60">
    <property type="entry name" value="PYRUVATE DEHYDROGENASE E1 COMPONENT SUBUNIT ALPHA"/>
    <property type="match status" value="1"/>
</dbReference>
<comment type="caution">
    <text evidence="5">The sequence shown here is derived from an EMBL/GenBank/DDBJ whole genome shotgun (WGS) entry which is preliminary data.</text>
</comment>
<dbReference type="AlphaFoldDB" id="A0A511DAH5"/>
<dbReference type="EMBL" id="BJVJ01000004">
    <property type="protein sequence ID" value="GEL21796.1"/>
    <property type="molecule type" value="Genomic_DNA"/>
</dbReference>
<accession>A0A511DAH5</accession>
<protein>
    <recommendedName>
        <fullName evidence="4">Dehydrogenase E1 component domain-containing protein</fullName>
    </recommendedName>
</protein>
<feature type="domain" description="Dehydrogenase E1 component" evidence="4">
    <location>
        <begin position="17"/>
        <end position="301"/>
    </location>
</feature>
<sequence length="309" mass="32609">MPDDVTSPPPADLYRQLLLCRRFEEVVAEQYREGRVPGPLHLALGQEATAVGVCAALRRTDVITSTHRGHHHCLAKGADVDRMMAELLGRRTGYSAGRNGSMHIADPDVGLLGTNGIVGGGLPIATGAAFGLQVQGRDDVAVCFFGEGATATGNFGEALNLAALWSLPVVFVCENNRFAELTPSSTHVAGEVWQRAEAYGFPGVRVDGSDVHAVAAASHEAVARARAGDGPTLLEVMTYRLSGHYVGDPATYRDEAEAQAWRDRDAVARARADIAESDATAIDDEISTLLATAVERALAAPTADPEDLG</sequence>
<comment type="cofactor">
    <cofactor evidence="1">
        <name>thiamine diphosphate</name>
        <dbReference type="ChEBI" id="CHEBI:58937"/>
    </cofactor>
</comment>
<gene>
    <name evidence="5" type="ORF">PSU4_07500</name>
</gene>
<dbReference type="CDD" id="cd02000">
    <property type="entry name" value="TPP_E1_PDC_ADC_BCADC"/>
    <property type="match status" value="1"/>
</dbReference>
<keyword evidence="3" id="KW-0786">Thiamine pyrophosphate</keyword>
<organism evidence="5 6">
    <name type="scientific">Pseudonocardia sulfidoxydans NBRC 16205</name>
    <dbReference type="NCBI Taxonomy" id="1223511"/>
    <lineage>
        <taxon>Bacteria</taxon>
        <taxon>Bacillati</taxon>
        <taxon>Actinomycetota</taxon>
        <taxon>Actinomycetes</taxon>
        <taxon>Pseudonocardiales</taxon>
        <taxon>Pseudonocardiaceae</taxon>
        <taxon>Pseudonocardia</taxon>
    </lineage>
</organism>
<dbReference type="Proteomes" id="UP000321685">
    <property type="component" value="Unassembled WGS sequence"/>
</dbReference>
<keyword evidence="2" id="KW-0560">Oxidoreductase</keyword>
<evidence type="ECO:0000313" key="5">
    <source>
        <dbReference type="EMBL" id="GEL21796.1"/>
    </source>
</evidence>
<proteinExistence type="predicted"/>
<keyword evidence="6" id="KW-1185">Reference proteome</keyword>
<evidence type="ECO:0000256" key="3">
    <source>
        <dbReference type="ARBA" id="ARBA00023052"/>
    </source>
</evidence>
<dbReference type="PANTHER" id="PTHR11516">
    <property type="entry name" value="PYRUVATE DEHYDROGENASE E1 COMPONENT, ALPHA SUBUNIT BACTERIAL AND ORGANELLAR"/>
    <property type="match status" value="1"/>
</dbReference>
<dbReference type="InterPro" id="IPR001017">
    <property type="entry name" value="DH_E1"/>
</dbReference>
<dbReference type="GO" id="GO:0006086">
    <property type="term" value="P:pyruvate decarboxylation to acetyl-CoA"/>
    <property type="evidence" value="ECO:0007669"/>
    <property type="project" value="TreeGrafter"/>
</dbReference>
<evidence type="ECO:0000259" key="4">
    <source>
        <dbReference type="Pfam" id="PF00676"/>
    </source>
</evidence>